<dbReference type="Pfam" id="PF03087">
    <property type="entry name" value="BPS1"/>
    <property type="match status" value="1"/>
</dbReference>
<dbReference type="Proteomes" id="UP001345219">
    <property type="component" value="Chromosome 5"/>
</dbReference>
<comment type="caution">
    <text evidence="1">The sequence shown here is derived from an EMBL/GenBank/DDBJ whole genome shotgun (WGS) entry which is preliminary data.</text>
</comment>
<dbReference type="InterPro" id="IPR004320">
    <property type="entry name" value="BPS1_pln"/>
</dbReference>
<keyword evidence="2" id="KW-1185">Reference proteome</keyword>
<dbReference type="PANTHER" id="PTHR33070:SF129">
    <property type="entry name" value="DUF241 DOMAIN PROTEIN"/>
    <property type="match status" value="1"/>
</dbReference>
<proteinExistence type="predicted"/>
<dbReference type="PANTHER" id="PTHR33070">
    <property type="entry name" value="OS06G0725500 PROTEIN"/>
    <property type="match status" value="1"/>
</dbReference>
<sequence>MASCASNPTPLCHARSISLPSRPNPLVLNIDEQAQRLSSSSEATTPSSSSSLSHRLSKLQDLLDSLNVLLQLTHTRQLLSRESHEYKVDELLSSSLYFLDVCSIAKDVLVQRREQAQDLQSVLRRKRGDESELMKESAKYLALGKKSKRQISKSLRDLKSKCSNWSPAESEPNTEATFSMFRKAELASSAVFGSLLSFLLGPKAQSKASSWSLRPKFIVSSKRVSPEQESSSEFEDVDSMLQALIHGKKGKNFSLRQEDLQGGLWKMQSSIQELEEQLESMLRCIIRTRASLLNILTH</sequence>
<evidence type="ECO:0000313" key="1">
    <source>
        <dbReference type="EMBL" id="KAK4761347.1"/>
    </source>
</evidence>
<dbReference type="GO" id="GO:0048364">
    <property type="term" value="P:root development"/>
    <property type="evidence" value="ECO:0007669"/>
    <property type="project" value="InterPro"/>
</dbReference>
<name>A0AAN7KCG1_9MYRT</name>
<dbReference type="GO" id="GO:0048367">
    <property type="term" value="P:shoot system development"/>
    <property type="evidence" value="ECO:0007669"/>
    <property type="project" value="InterPro"/>
</dbReference>
<accession>A0AAN7KCG1</accession>
<protein>
    <submittedName>
        <fullName evidence="1">Uncharacterized protein</fullName>
    </submittedName>
</protein>
<reference evidence="1 2" key="1">
    <citation type="journal article" date="2023" name="Hortic Res">
        <title>Pangenome of water caltrop reveals structural variations and asymmetric subgenome divergence after allopolyploidization.</title>
        <authorList>
            <person name="Zhang X."/>
            <person name="Chen Y."/>
            <person name="Wang L."/>
            <person name="Yuan Y."/>
            <person name="Fang M."/>
            <person name="Shi L."/>
            <person name="Lu R."/>
            <person name="Comes H.P."/>
            <person name="Ma Y."/>
            <person name="Chen Y."/>
            <person name="Huang G."/>
            <person name="Zhou Y."/>
            <person name="Zheng Z."/>
            <person name="Qiu Y."/>
        </authorList>
    </citation>
    <scope>NUCLEOTIDE SEQUENCE [LARGE SCALE GENOMIC DNA]</scope>
    <source>
        <tissue evidence="1">Roots</tissue>
    </source>
</reference>
<evidence type="ECO:0000313" key="2">
    <source>
        <dbReference type="Proteomes" id="UP001345219"/>
    </source>
</evidence>
<dbReference type="AlphaFoldDB" id="A0AAN7KCG1"/>
<organism evidence="1 2">
    <name type="scientific">Trapa incisa</name>
    <dbReference type="NCBI Taxonomy" id="236973"/>
    <lineage>
        <taxon>Eukaryota</taxon>
        <taxon>Viridiplantae</taxon>
        <taxon>Streptophyta</taxon>
        <taxon>Embryophyta</taxon>
        <taxon>Tracheophyta</taxon>
        <taxon>Spermatophyta</taxon>
        <taxon>Magnoliopsida</taxon>
        <taxon>eudicotyledons</taxon>
        <taxon>Gunneridae</taxon>
        <taxon>Pentapetalae</taxon>
        <taxon>rosids</taxon>
        <taxon>malvids</taxon>
        <taxon>Myrtales</taxon>
        <taxon>Lythraceae</taxon>
        <taxon>Trapa</taxon>
    </lineage>
</organism>
<gene>
    <name evidence="1" type="ORF">SAY87_006240</name>
</gene>
<dbReference type="EMBL" id="JAXIOK010000010">
    <property type="protein sequence ID" value="KAK4761347.1"/>
    <property type="molecule type" value="Genomic_DNA"/>
</dbReference>